<accession>A0A0A0HUB4</accession>
<dbReference type="VEuPathDB" id="FungiDB:PADG_11192"/>
<name>A0A0A0HUB4_PARBD</name>
<reference evidence="1 2" key="1">
    <citation type="journal article" date="2011" name="PLoS Genet.">
        <title>Comparative genomic analysis of human fungal pathogens causing paracoccidioidomycosis.</title>
        <authorList>
            <person name="Desjardins C.A."/>
            <person name="Champion M.D."/>
            <person name="Holder J.W."/>
            <person name="Muszewska A."/>
            <person name="Goldberg J."/>
            <person name="Bailao A.M."/>
            <person name="Brigido M.M."/>
            <person name="Ferreira M.E."/>
            <person name="Garcia A.M."/>
            <person name="Grynberg M."/>
            <person name="Gujja S."/>
            <person name="Heiman D.I."/>
            <person name="Henn M.R."/>
            <person name="Kodira C.D."/>
            <person name="Leon-Narvaez H."/>
            <person name="Longo L.V."/>
            <person name="Ma L.J."/>
            <person name="Malavazi I."/>
            <person name="Matsuo A.L."/>
            <person name="Morais F.V."/>
            <person name="Pereira M."/>
            <person name="Rodriguez-Brito S."/>
            <person name="Sakthikumar S."/>
            <person name="Salem-Izacc S.M."/>
            <person name="Sykes S.M."/>
            <person name="Teixeira M.M."/>
            <person name="Vallejo M.C."/>
            <person name="Walter M.E."/>
            <person name="Yandava C."/>
            <person name="Young S."/>
            <person name="Zeng Q."/>
            <person name="Zucker J."/>
            <person name="Felipe M.S."/>
            <person name="Goldman G.H."/>
            <person name="Haas B.J."/>
            <person name="McEwen J.G."/>
            <person name="Nino-Vega G."/>
            <person name="Puccia R."/>
            <person name="San-Blas G."/>
            <person name="Soares C.M."/>
            <person name="Birren B.W."/>
            <person name="Cuomo C.A."/>
        </authorList>
    </citation>
    <scope>NUCLEOTIDE SEQUENCE [LARGE SCALE GENOMIC DNA]</scope>
    <source>
        <strain evidence="1 2">Pb18</strain>
    </source>
</reference>
<organism evidence="1 2">
    <name type="scientific">Paracoccidioides brasiliensis (strain Pb18)</name>
    <dbReference type="NCBI Taxonomy" id="502780"/>
    <lineage>
        <taxon>Eukaryota</taxon>
        <taxon>Fungi</taxon>
        <taxon>Dikarya</taxon>
        <taxon>Ascomycota</taxon>
        <taxon>Pezizomycotina</taxon>
        <taxon>Eurotiomycetes</taxon>
        <taxon>Eurotiomycetidae</taxon>
        <taxon>Onygenales</taxon>
        <taxon>Ajellomycetaceae</taxon>
        <taxon>Paracoccidioides</taxon>
    </lineage>
</organism>
<protein>
    <submittedName>
        <fullName evidence="1">Uncharacterized protein</fullName>
    </submittedName>
</protein>
<evidence type="ECO:0000313" key="2">
    <source>
        <dbReference type="Proteomes" id="UP000001628"/>
    </source>
</evidence>
<evidence type="ECO:0000313" key="1">
    <source>
        <dbReference type="EMBL" id="KGM92734.1"/>
    </source>
</evidence>
<dbReference type="InParanoid" id="A0A0A0HUB4"/>
<dbReference type="GeneID" id="22587089"/>
<dbReference type="RefSeq" id="XP_010756787.1">
    <property type="nucleotide sequence ID" value="XM_010758485.1"/>
</dbReference>
<gene>
    <name evidence="1" type="ORF">PADG_11192</name>
</gene>
<proteinExistence type="predicted"/>
<keyword evidence="2" id="KW-1185">Reference proteome</keyword>
<sequence>MGGVPRFVQEKASWEMVRMFISMFRIVVFFGMGQMEIDDPNCGGIVSGYKYPGTASKSLPECFRFSSANVQEMHKPGAIIRRMKEFPPKPHAPHINQHCIVTASCQNL</sequence>
<dbReference type="AlphaFoldDB" id="A0A0A0HUB4"/>
<dbReference type="KEGG" id="pbn:PADG_11192"/>
<dbReference type="EMBL" id="KN275957">
    <property type="protein sequence ID" value="KGM92734.1"/>
    <property type="molecule type" value="Genomic_DNA"/>
</dbReference>
<dbReference type="Proteomes" id="UP000001628">
    <property type="component" value="Unassembled WGS sequence"/>
</dbReference>
<dbReference type="HOGENOM" id="CLU_2197725_0_0_1"/>